<accession>A0AA47AAG7</accession>
<gene>
    <name evidence="1" type="ORF">KUM34_028120</name>
</gene>
<sequence length="457" mass="50325">MGTNSSGIVLETGRSATVAGPEHFSEELLDFTCAGAPIRHPITRRLVGTLNVTVRFRDTSPILQTWVTELALEIERALLNVASRREQVLMSAYLAENRDIRHPVICLDDQTVISNAAAARRFSSVDQALLWEHASTVLHSSAPHDSTVSLGDGTPAVVKVSQVFDGTRPAGAVLRVMPEPNCAASLLPKGYGADPIRGLVGTSDAWRKLCHEVGEFQHRPKLLVGDAGVGKFAVASALAGNRAVVVEAQSLMNEPFEHWLDNVRRIGSAGAPELILRRLDRLNDDEAHAVVRLLDEFTCNGLQVNATMRELGPHANRSPIAEWFDVVLEVPPLSQRLQDLPLILDALTMRHLPAARSVRWLPDAVQTLSRINWSRNVASVDAVVRETLARHRHPTISAVDLPPRLRAEAGRRDLVGLEHVEAKAILDALQKARGNKRIAADSLGIEQARWWPRRRWR</sequence>
<dbReference type="PANTHER" id="PTHR32071">
    <property type="entry name" value="TRANSCRIPTIONAL REGULATORY PROTEIN"/>
    <property type="match status" value="1"/>
</dbReference>
<evidence type="ECO:0000313" key="2">
    <source>
        <dbReference type="Proteomes" id="UP001162740"/>
    </source>
</evidence>
<dbReference type="InterPro" id="IPR029016">
    <property type="entry name" value="GAF-like_dom_sf"/>
</dbReference>
<keyword evidence="1" id="KW-0614">Plasmid</keyword>
<geneLocation type="plasmid" evidence="1 2">
    <name>pGD02.2.1</name>
</geneLocation>
<protein>
    <submittedName>
        <fullName evidence="1">Fis family transcriptional regulator</fullName>
    </submittedName>
</protein>
<dbReference type="InterPro" id="IPR027417">
    <property type="entry name" value="P-loop_NTPase"/>
</dbReference>
<dbReference type="Gene3D" id="1.10.10.60">
    <property type="entry name" value="Homeodomain-like"/>
    <property type="match status" value="1"/>
</dbReference>
<name>A0AA47AAG7_RHORH</name>
<proteinExistence type="predicted"/>
<dbReference type="EMBL" id="CP083975">
    <property type="protein sequence ID" value="UZF48399.1"/>
    <property type="molecule type" value="Genomic_DNA"/>
</dbReference>
<dbReference type="Gene3D" id="3.30.450.40">
    <property type="match status" value="1"/>
</dbReference>
<dbReference type="RefSeq" id="WP_229582167.1">
    <property type="nucleotide sequence ID" value="NZ_CP083975.1"/>
</dbReference>
<dbReference type="Proteomes" id="UP001162740">
    <property type="component" value="Plasmid pGD02.2.1"/>
</dbReference>
<reference evidence="1 2" key="1">
    <citation type="journal article" date="2021" name="Front. Microbiol.">
        <title>Bacterial Transformation of Aromatic Monomers in Softwood Black Liquor.</title>
        <authorList>
            <person name="Navas L.E."/>
            <person name="Dexter G."/>
            <person name="Liu J."/>
            <person name="Levy-Booth D."/>
            <person name="Cho M."/>
            <person name="Jang S.K."/>
            <person name="Mansfield S.D."/>
            <person name="Renneckar S."/>
            <person name="Mohn W.W."/>
            <person name="Eltis L.D."/>
        </authorList>
    </citation>
    <scope>NUCLEOTIDE SEQUENCE [LARGE SCALE GENOMIC DNA]</scope>
    <source>
        <strain evidence="1 2">GD02</strain>
    </source>
</reference>
<dbReference type="AlphaFoldDB" id="A0AA47AAG7"/>
<organism evidence="1 2">
    <name type="scientific">Rhodococcus rhodochrous</name>
    <dbReference type="NCBI Taxonomy" id="1829"/>
    <lineage>
        <taxon>Bacteria</taxon>
        <taxon>Bacillati</taxon>
        <taxon>Actinomycetota</taxon>
        <taxon>Actinomycetes</taxon>
        <taxon>Mycobacteriales</taxon>
        <taxon>Nocardiaceae</taxon>
        <taxon>Rhodococcus</taxon>
    </lineage>
</organism>
<dbReference type="SUPFAM" id="SSF52540">
    <property type="entry name" value="P-loop containing nucleoside triphosphate hydrolases"/>
    <property type="match status" value="1"/>
</dbReference>
<evidence type="ECO:0000313" key="1">
    <source>
        <dbReference type="EMBL" id="UZF48399.1"/>
    </source>
</evidence>